<organism evidence="1 2">
    <name type="scientific">Polyporus arcularius HHB13444</name>
    <dbReference type="NCBI Taxonomy" id="1314778"/>
    <lineage>
        <taxon>Eukaryota</taxon>
        <taxon>Fungi</taxon>
        <taxon>Dikarya</taxon>
        <taxon>Basidiomycota</taxon>
        <taxon>Agaricomycotina</taxon>
        <taxon>Agaricomycetes</taxon>
        <taxon>Polyporales</taxon>
        <taxon>Polyporaceae</taxon>
        <taxon>Polyporus</taxon>
    </lineage>
</organism>
<dbReference type="Proteomes" id="UP000308197">
    <property type="component" value="Unassembled WGS sequence"/>
</dbReference>
<dbReference type="InParanoid" id="A0A5C3PSC2"/>
<accession>A0A5C3PSC2</accession>
<evidence type="ECO:0000313" key="2">
    <source>
        <dbReference type="Proteomes" id="UP000308197"/>
    </source>
</evidence>
<sequence>MTDALPSPVKAEPRLPIEVCERVIEAVYNDFYACALVCRAWRARAQRVLFQYVLLQDKDALYRFAELLHASPELGSYVRTLRMRGYLHMPYSPAVLFLTALRGRLTNLAALHIDGFDDAEKAANLLPEGEKELPFLPFHRYFPSLLGSISHINRLSLVNVRFSSFGDFARCLSTLHNLNWTV</sequence>
<protein>
    <recommendedName>
        <fullName evidence="3">F-box domain-containing protein</fullName>
    </recommendedName>
</protein>
<proteinExistence type="predicted"/>
<reference evidence="1 2" key="1">
    <citation type="journal article" date="2019" name="Nat. Ecol. Evol.">
        <title>Megaphylogeny resolves global patterns of mushroom evolution.</title>
        <authorList>
            <person name="Varga T."/>
            <person name="Krizsan K."/>
            <person name="Foldi C."/>
            <person name="Dima B."/>
            <person name="Sanchez-Garcia M."/>
            <person name="Sanchez-Ramirez S."/>
            <person name="Szollosi G.J."/>
            <person name="Szarkandi J.G."/>
            <person name="Papp V."/>
            <person name="Albert L."/>
            <person name="Andreopoulos W."/>
            <person name="Angelini C."/>
            <person name="Antonin V."/>
            <person name="Barry K.W."/>
            <person name="Bougher N.L."/>
            <person name="Buchanan P."/>
            <person name="Buyck B."/>
            <person name="Bense V."/>
            <person name="Catcheside P."/>
            <person name="Chovatia M."/>
            <person name="Cooper J."/>
            <person name="Damon W."/>
            <person name="Desjardin D."/>
            <person name="Finy P."/>
            <person name="Geml J."/>
            <person name="Haridas S."/>
            <person name="Hughes K."/>
            <person name="Justo A."/>
            <person name="Karasinski D."/>
            <person name="Kautmanova I."/>
            <person name="Kiss B."/>
            <person name="Kocsube S."/>
            <person name="Kotiranta H."/>
            <person name="LaButti K.M."/>
            <person name="Lechner B.E."/>
            <person name="Liimatainen K."/>
            <person name="Lipzen A."/>
            <person name="Lukacs Z."/>
            <person name="Mihaltcheva S."/>
            <person name="Morgado L.N."/>
            <person name="Niskanen T."/>
            <person name="Noordeloos M.E."/>
            <person name="Ohm R.A."/>
            <person name="Ortiz-Santana B."/>
            <person name="Ovrebo C."/>
            <person name="Racz N."/>
            <person name="Riley R."/>
            <person name="Savchenko A."/>
            <person name="Shiryaev A."/>
            <person name="Soop K."/>
            <person name="Spirin V."/>
            <person name="Szebenyi C."/>
            <person name="Tomsovsky M."/>
            <person name="Tulloss R.E."/>
            <person name="Uehling J."/>
            <person name="Grigoriev I.V."/>
            <person name="Vagvolgyi C."/>
            <person name="Papp T."/>
            <person name="Martin F.M."/>
            <person name="Miettinen O."/>
            <person name="Hibbett D.S."/>
            <person name="Nagy L.G."/>
        </authorList>
    </citation>
    <scope>NUCLEOTIDE SEQUENCE [LARGE SCALE GENOMIC DNA]</scope>
    <source>
        <strain evidence="1 2">HHB13444</strain>
    </source>
</reference>
<gene>
    <name evidence="1" type="ORF">K466DRAFT_45510</name>
</gene>
<name>A0A5C3PSC2_9APHY</name>
<evidence type="ECO:0000313" key="1">
    <source>
        <dbReference type="EMBL" id="TFK89033.1"/>
    </source>
</evidence>
<evidence type="ECO:0008006" key="3">
    <source>
        <dbReference type="Google" id="ProtNLM"/>
    </source>
</evidence>
<keyword evidence="2" id="KW-1185">Reference proteome</keyword>
<dbReference type="AlphaFoldDB" id="A0A5C3PSC2"/>
<dbReference type="EMBL" id="ML211090">
    <property type="protein sequence ID" value="TFK89033.1"/>
    <property type="molecule type" value="Genomic_DNA"/>
</dbReference>